<organism evidence="2 3">
    <name type="scientific">Rickettsia amblyommatis (strain GAT-30V)</name>
    <name type="common">Rickettsia amblyommii</name>
    <dbReference type="NCBI Taxonomy" id="1105111"/>
    <lineage>
        <taxon>Bacteria</taxon>
        <taxon>Pseudomonadati</taxon>
        <taxon>Pseudomonadota</taxon>
        <taxon>Alphaproteobacteria</taxon>
        <taxon>Rickettsiales</taxon>
        <taxon>Rickettsiaceae</taxon>
        <taxon>Rickettsieae</taxon>
        <taxon>Rickettsia</taxon>
        <taxon>spotted fever group</taxon>
    </lineage>
</organism>
<dbReference type="HOGENOM" id="CLU_142872_0_0_5"/>
<evidence type="ECO:0000313" key="3">
    <source>
        <dbReference type="Proteomes" id="UP000008005"/>
    </source>
</evidence>
<keyword evidence="1" id="KW-0732">Signal</keyword>
<sequence>MKMIQNYKINHKINICFNLIILVSLLIFSNAFAQQEVREQNTTHHNMVNNKIYIFVSFSMPDSALKSYFLESNKIGAVLVMRGLKNNSFLDTKAKTDQLGISINIDPELFTKYQITSVPVIVIDNHQGKVKKLAGHIALNDALQIMQEEPM</sequence>
<dbReference type="InterPro" id="IPR014113">
    <property type="entry name" value="T4SS_TrbC_subgr"/>
</dbReference>
<feature type="chain" id="PRO_5003612722" evidence="1">
    <location>
        <begin position="34"/>
        <end position="151"/>
    </location>
</feature>
<dbReference type="EMBL" id="CP003334">
    <property type="protein sequence ID" value="AFC69985.1"/>
    <property type="molecule type" value="Genomic_DNA"/>
</dbReference>
<dbReference type="KEGG" id="ram:MCE_05695"/>
<dbReference type="Pfam" id="PF09673">
    <property type="entry name" value="TrbC_Ftype"/>
    <property type="match status" value="1"/>
</dbReference>
<dbReference type="Proteomes" id="UP000008005">
    <property type="component" value="Chromosome"/>
</dbReference>
<proteinExistence type="predicted"/>
<accession>H8K641</accession>
<protein>
    <submittedName>
        <fullName evidence="2">Conjugative transfer protein TrbC</fullName>
    </submittedName>
</protein>
<dbReference type="NCBIfam" id="TIGR02742">
    <property type="entry name" value="TrbC_Ftype"/>
    <property type="match status" value="1"/>
</dbReference>
<dbReference type="AlphaFoldDB" id="H8K641"/>
<reference evidence="3" key="1">
    <citation type="submission" date="2012-02" db="EMBL/GenBank/DDBJ databases">
        <title>Complete genome sequence of Candidatus Rickettsia amblyommii strain GAT-30V.</title>
        <authorList>
            <person name="Johnson S.L."/>
            <person name="Munk A.C."/>
            <person name="Han S."/>
            <person name="Bruce D.C."/>
            <person name="Dasch G.A."/>
        </authorList>
    </citation>
    <scope>NUCLEOTIDE SEQUENCE [LARGE SCALE GENOMIC DNA]</scope>
    <source>
        <strain evidence="3">GAT-30V</strain>
    </source>
</reference>
<evidence type="ECO:0000313" key="2">
    <source>
        <dbReference type="EMBL" id="AFC69985.1"/>
    </source>
</evidence>
<reference evidence="2 3" key="2">
    <citation type="journal article" date="2016" name="Int. J. Syst. Evol. Microbiol.">
        <title>Rickettsia amblyommatis sp. nov., a spotted fever group Rickettsia associated with multiple species of Amblyomma ticks in North, Central and South America.</title>
        <authorList>
            <person name="Karpathy S.E."/>
            <person name="Slater K.S."/>
            <person name="Goldsmith C.S."/>
            <person name="Nicholson W.L."/>
            <person name="Paddock C.D."/>
        </authorList>
    </citation>
    <scope>NUCLEOTIDE SEQUENCE [LARGE SCALE GENOMIC DNA]</scope>
    <source>
        <strain evidence="2 3">GAT-30V</strain>
    </source>
</reference>
<name>H8K641_RICAG</name>
<dbReference type="STRING" id="1105111.MCE_05695"/>
<feature type="signal peptide" evidence="1">
    <location>
        <begin position="1"/>
        <end position="33"/>
    </location>
</feature>
<gene>
    <name evidence="2" type="ordered locus">MCE_05695</name>
</gene>
<evidence type="ECO:0000256" key="1">
    <source>
        <dbReference type="SAM" id="SignalP"/>
    </source>
</evidence>
<dbReference type="InterPro" id="IPR019106">
    <property type="entry name" value="T4SS_TrbC"/>
</dbReference>